<dbReference type="Proteomes" id="UP001596997">
    <property type="component" value="Unassembled WGS sequence"/>
</dbReference>
<reference evidence="4" key="1">
    <citation type="journal article" date="2019" name="Int. J. Syst. Evol. Microbiol.">
        <title>The Global Catalogue of Microorganisms (GCM) 10K type strain sequencing project: providing services to taxonomists for standard genome sequencing and annotation.</title>
        <authorList>
            <consortium name="The Broad Institute Genomics Platform"/>
            <consortium name="The Broad Institute Genome Sequencing Center for Infectious Disease"/>
            <person name="Wu L."/>
            <person name="Ma J."/>
        </authorList>
    </citation>
    <scope>NUCLEOTIDE SEQUENCE [LARGE SCALE GENOMIC DNA]</scope>
    <source>
        <strain evidence="4">CCUG 62114</strain>
    </source>
</reference>
<feature type="chain" id="PRO_5047226504" evidence="1">
    <location>
        <begin position="23"/>
        <end position="3054"/>
    </location>
</feature>
<dbReference type="InterPro" id="IPR000601">
    <property type="entry name" value="PKD_dom"/>
</dbReference>
<dbReference type="NCBIfam" id="TIGR04131">
    <property type="entry name" value="Bac_Flav_CTERM"/>
    <property type="match status" value="1"/>
</dbReference>
<dbReference type="CDD" id="cd00146">
    <property type="entry name" value="PKD"/>
    <property type="match status" value="1"/>
</dbReference>
<dbReference type="InterPro" id="IPR057078">
    <property type="entry name" value="HYR-4C"/>
</dbReference>
<dbReference type="InterPro" id="IPR013783">
    <property type="entry name" value="Ig-like_fold"/>
</dbReference>
<proteinExistence type="predicted"/>
<dbReference type="PANTHER" id="PTHR24273:SF32">
    <property type="entry name" value="HYALIN"/>
    <property type="match status" value="1"/>
</dbReference>
<dbReference type="Pfam" id="PF13585">
    <property type="entry name" value="CHU_C"/>
    <property type="match status" value="1"/>
</dbReference>
<comment type="caution">
    <text evidence="3">The sequence shown here is derived from an EMBL/GenBank/DDBJ whole genome shotgun (WGS) entry which is preliminary data.</text>
</comment>
<dbReference type="InterPro" id="IPR026341">
    <property type="entry name" value="T9SS_type_B"/>
</dbReference>
<evidence type="ECO:0000256" key="1">
    <source>
        <dbReference type="SAM" id="SignalP"/>
    </source>
</evidence>
<dbReference type="EMBL" id="JBHTJM010000001">
    <property type="protein sequence ID" value="MFD0962469.1"/>
    <property type="molecule type" value="Genomic_DNA"/>
</dbReference>
<gene>
    <name evidence="3" type="ORF">ACFQ1O_00455</name>
</gene>
<dbReference type="RefSeq" id="WP_377712162.1">
    <property type="nucleotide sequence ID" value="NZ_JBHTJM010000001.1"/>
</dbReference>
<protein>
    <submittedName>
        <fullName evidence="3">Gliding motility-associated C-terminal domain-containing protein</fullName>
    </submittedName>
</protein>
<feature type="signal peptide" evidence="1">
    <location>
        <begin position="1"/>
        <end position="22"/>
    </location>
</feature>
<sequence>MKNFVLPLLVLLCLYGTNSTFAQLNPEDDLRDLDLGCNSNNYTILEVFLAGSPTDSSVPVSPCNPGDPVMAYVWSNYSSNSNSNVSAFTIFADLTLNHQDGTTDTIFYQHCVGDLSSSNNGVNEIMIDSINWTCGDEIIFSNATLGWVTAGGIDCNNVQITDFNKAQCDNVGDILVDAPLVANFITDVDCSTDYTANFTSTTTGGLVRDPNDPIDVLLPNPYQYTWDWGHSGVGTGPIEGPSPFMPSDATFSHTFPSAGTYSVTLIVTDGNGTSDTIIKNVTVYDIITLSETHIDISCNASNDASIDLTVSGGLAPYTYDWDNDGLEDPDNDTQDLNSLSAGDYTVIVTDANGCTDTMTVTINEGDNNPPTATNPNSINVQCSADVPDPDINVVDDETDDSGTPTVAWISDVSDNNSCPEVITRTYSVTDDCGNSINVTQTITIDDDILPTASNPDSVSIQCSADLPVVDIEVVTDEADNCTANPVVAWVSDVSDNNSCPEVITRTYSVTDDCGNSINVTQTITINDDTLPTASNPDPISIQCSADIPAIDIEVVTDEADNCTANPVVAWVSDVSDNNSCPEVITRTYSVTDDCGNSINVTQTITIDDDILPTASNPDSVSIQCSADLPVVDIEVVTDEADNCTANPVVAWVSDVSDNNSCPEVITRTYSVTDDCGNSINVIQTITIDDDILPTASNPDSVSIQCSADLPVVDIEVVTDEADNCTANPVVAWVSDVSDNNSCPEVITRTYSVTDDCGNSINVTQTITIDDDILPTASNPDSVSIQCSADLPAVDIEVVTDEADNCTANPVVAWVSDVSDNNSCPEVITRTYSVTDDCGNSINVTQTIIIDDDVLPTASNPDPVSIQCSADIPAVDIEVVTDEADNCTANPVVVWVSDVSDNNSCPEVITRTYSVTDDCGNSINVTQTITIDDDILPTASNPDPVSIQCSADIPVVDIEVVTDEADNCTTNPVVAWVSDISDNNSCPEVITRTYSVTDDCGNSINVTQTITIDDTIAPDISACNLDINTSLDCDASNNETAADQWNADNLATIQACATDNCDIDLTVTSDYNFSNLNQVCGPCGTLSVTYNVIDDCGNNTPITLNLSFNDNTIPDLSNCNVTDETIECDGTNNEAIADQWNADNIAELESCAQDDTAVTVNSNYSFTNLNSTCGLGGTILVTYTVTDECGGSASLNATLTLNDSTPPNLDACSVTNTTIECDGTNNEAIADQWNADNIAALESCVADSCDPDFSGQVTSNYAYSNLSSTCGLGGSIAVIYTITDDCGNSSTLNATLTLNDSTPPNLDACSVTNTTIECDGTNNESIADQWNADNIAALESCVADSCDPDFSGQVTSNYAYSNLSSTCGLGGTIEVIYTITDDCGNSSTLNATLTLNDSTPPNLDACSVTNTTIECDGTNNESIADQWNADNIAALESCVADSCDPDFSGQVTSNYAYSNLSSTCGLGGSIEVIYTITDDCGNSSTLNATLTLNDSTPPNLDACSVTDTTIECDGTNNEAIADQWNADNIAALESCVADSCDPDFSGQVTSNYAYSNLSSTCGLGGTIAVIYTITDDCGNLSTLNATLTLNDSTPPNLDACSVTNTTIECDGTNNEAIADQWNADNIAALESCVADSCDPDFSGQVTSNYAYSNLSSTCGLGGTIAVIYTITDDCGNSSTLNATLTLNDSTPPNLDACSVTDTTIECDGTNNESIADQWNADNIAALESCVADSCDPDFSGQVTSNYAYSNLNSTCGLGGTIAVIYTITDDCGNSSTLNATLTLNDSTPPNLDACSVTNQVLECTDDNQAAADAWNAANIAALESCVADSCDPDFSGQVISDYDFDNLNTTCGPCGSINVTYTITDDCGNSSTLSAILSFDDITIPDLSDCDVNSLTLECDGTNNESIADQWNADNITALQACANDLGITVTSDYSFSNLNVSCGQAGSIPVTYTVTDDCDNSATLNVTITFEDTTAPNLDACSVTDTTIECDGTNNQSIADQWNADNITALESCVADSCDPDFSGQVTSNYTYNNLSSTCGLGGTIAVIYTITDDCGNSSTLNATLTLNDSTPPNLDACSVTNTTIECDGTNNESIADQWNADNITALESCVADSCDPDFSGQVTSNYAYSNLSSTCGLGGTIAVIYTITDDCGNSSTLNATLTLNDSTPPNLDGCSVTNQVLECTDDNQAAADAWNAANIAALEACVADSCDPDFSGQVTSDYNFDNLNTTCGPCGSINVTYTITDDCGNSSILSAILSFDDITIPDLSDCDVNSLTLECDGTNNESIADQWNADNIAALQACANDLGITVTSDYSFSNLNVSCGLAGSIPVTYTVTDDCDNSATLNVTLTFEDTTAPTFNENLPGDITVECDEVPQAETLTAGDSCDNDIQISFSESFSGQDDECANEYTITRTWVATDCASNSFSHTQTITVIDSDAPEFVASSLPQDMTVECDDDIPNLNDVVLEAIDNCADVSDITITPSEVISGQDDECANEYTITRTWIATDCAGNSFSHTQVITVIDSDAPEFVASSLPQDMTVECDDSIPDLEDVILEVTDNCAEANDITITPFEVISGQDDECANEYTITRSWTATDCAGNKTEHIQIITVIDSTAPDFSGELPQDITLNCHDTIPSLDDVIVTAVDNCNSDTNITITASEDVEGQDDECAGAYSIIRTWTATDCAGNSKTYQQIITVEDNSAPVIEVDAQDLTVECSDYTEEMFEDWLATFGGATATDNCSEVTWTNNYTEDKWIDGCGSQQYIEVTFTAADPCGNTATTSAIFSIEDTIAPTILTELESEITVFCTEIPEVPEIEATDNCDEDVTIEFNEEIVTVSGDSDYDIVWSWIVSDECDNISTIQQVIHVTTNEVITQNIELCIDDEVLDLYTLINDEYHGTGYFEVTSGQYTIIDHHFDPTIAPVGQYTITYYTDDECNLTGTITIIVDDECFDCTDDMYISKVVTPNGDIYNDFFKVEGLDDCGTPTLKIFNRWGNLVFESNNYDSKKGGWRGNAHAGGSTIGSGTKLPHGTYYYIIEIKNSDVDPITGHVFLGTD</sequence>
<evidence type="ECO:0000259" key="2">
    <source>
        <dbReference type="PROSITE" id="PS50093"/>
    </source>
</evidence>
<dbReference type="InterPro" id="IPR035986">
    <property type="entry name" value="PKD_dom_sf"/>
</dbReference>
<feature type="domain" description="PKD" evidence="2">
    <location>
        <begin position="220"/>
        <end position="283"/>
    </location>
</feature>
<organism evidence="3 4">
    <name type="scientific">Pseudofulvibacter geojedonensis</name>
    <dbReference type="NCBI Taxonomy" id="1123758"/>
    <lineage>
        <taxon>Bacteria</taxon>
        <taxon>Pseudomonadati</taxon>
        <taxon>Bacteroidota</taxon>
        <taxon>Flavobacteriia</taxon>
        <taxon>Flavobacteriales</taxon>
        <taxon>Flavobacteriaceae</taxon>
        <taxon>Pseudofulvibacter</taxon>
    </lineage>
</organism>
<dbReference type="InterPro" id="IPR022409">
    <property type="entry name" value="PKD/Chitinase_dom"/>
</dbReference>
<name>A0ABW3HY45_9FLAO</name>
<evidence type="ECO:0000313" key="3">
    <source>
        <dbReference type="EMBL" id="MFD0962469.1"/>
    </source>
</evidence>
<dbReference type="SUPFAM" id="SSF49299">
    <property type="entry name" value="PKD domain"/>
    <property type="match status" value="1"/>
</dbReference>
<keyword evidence="1" id="KW-0732">Signal</keyword>
<dbReference type="Gene3D" id="2.60.40.10">
    <property type="entry name" value="Immunoglobulins"/>
    <property type="match status" value="5"/>
</dbReference>
<dbReference type="SMART" id="SM00089">
    <property type="entry name" value="PKD"/>
    <property type="match status" value="2"/>
</dbReference>
<dbReference type="PROSITE" id="PS50093">
    <property type="entry name" value="PKD"/>
    <property type="match status" value="1"/>
</dbReference>
<dbReference type="PANTHER" id="PTHR24273">
    <property type="entry name" value="FI04643P-RELATED"/>
    <property type="match status" value="1"/>
</dbReference>
<evidence type="ECO:0000313" key="4">
    <source>
        <dbReference type="Proteomes" id="UP001596997"/>
    </source>
</evidence>
<keyword evidence="4" id="KW-1185">Reference proteome</keyword>
<accession>A0ABW3HY45</accession>
<dbReference type="Pfam" id="PF18911">
    <property type="entry name" value="PKD_4"/>
    <property type="match status" value="1"/>
</dbReference>
<dbReference type="Pfam" id="PF23237">
    <property type="entry name" value="HYR_4C"/>
    <property type="match status" value="5"/>
</dbReference>